<dbReference type="Proteomes" id="UP000030659">
    <property type="component" value="Unassembled WGS sequence"/>
</dbReference>
<evidence type="ECO:0000313" key="2">
    <source>
        <dbReference type="EMBL" id="EUD73512.1"/>
    </source>
</evidence>
<gene>
    <name evidence="2" type="ORF">YYG_01553</name>
</gene>
<dbReference type="AlphaFoldDB" id="W7AJ91"/>
<evidence type="ECO:0000313" key="3">
    <source>
        <dbReference type="Proteomes" id="UP000030659"/>
    </source>
</evidence>
<protein>
    <submittedName>
        <fullName evidence="2">Uncharacterized protein</fullName>
    </submittedName>
</protein>
<dbReference type="EMBL" id="KI965396">
    <property type="protein sequence ID" value="EUD73512.1"/>
    <property type="molecule type" value="Genomic_DNA"/>
</dbReference>
<sequence length="76" mass="9248">MNLLARIISIRYYFYTFQIITVNIINEKHKEIMKMRAKRLKNFESNEYSDNNVIIMETNEENSQRNLSNLNENMKK</sequence>
<accession>W7AJ91</accession>
<proteinExistence type="predicted"/>
<keyword evidence="1" id="KW-1133">Transmembrane helix</keyword>
<evidence type="ECO:0000256" key="1">
    <source>
        <dbReference type="SAM" id="Phobius"/>
    </source>
</evidence>
<keyword evidence="1" id="KW-0812">Transmembrane</keyword>
<reference evidence="2 3" key="1">
    <citation type="submission" date="2013-02" db="EMBL/GenBank/DDBJ databases">
        <title>The Genome Sequence of Plasmodium vinckei petteri CR.</title>
        <authorList>
            <consortium name="The Broad Institute Genome Sequencing Platform"/>
            <consortium name="The Broad Institute Genome Sequencing Center for Infectious Disease"/>
            <person name="Neafsey D."/>
            <person name="Cheeseman I."/>
            <person name="Volkman S."/>
            <person name="Adams J."/>
            <person name="Walker B."/>
            <person name="Young S.K."/>
            <person name="Zeng Q."/>
            <person name="Gargeya S."/>
            <person name="Fitzgerald M."/>
            <person name="Haas B."/>
            <person name="Abouelleil A."/>
            <person name="Alvarado L."/>
            <person name="Arachchi H.M."/>
            <person name="Berlin A.M."/>
            <person name="Chapman S.B."/>
            <person name="Dewar J."/>
            <person name="Goldberg J."/>
            <person name="Griggs A."/>
            <person name="Gujja S."/>
            <person name="Hansen M."/>
            <person name="Howarth C."/>
            <person name="Imamovic A."/>
            <person name="Larimer J."/>
            <person name="McCowan C."/>
            <person name="Murphy C."/>
            <person name="Neiman D."/>
            <person name="Pearson M."/>
            <person name="Priest M."/>
            <person name="Roberts A."/>
            <person name="Saif S."/>
            <person name="Shea T."/>
            <person name="Sisk P."/>
            <person name="Sykes S."/>
            <person name="Wortman J."/>
            <person name="Nusbaum C."/>
            <person name="Birren B."/>
        </authorList>
    </citation>
    <scope>NUCLEOTIDE SEQUENCE [LARGE SCALE GENOMIC DNA]</scope>
    <source>
        <strain evidence="2 3">CR</strain>
    </source>
</reference>
<feature type="transmembrane region" description="Helical" evidence="1">
    <location>
        <begin position="6"/>
        <end position="26"/>
    </location>
</feature>
<organism evidence="2 3">
    <name type="scientific">Plasmodium vinckei petteri</name>
    <dbReference type="NCBI Taxonomy" id="138298"/>
    <lineage>
        <taxon>Eukaryota</taxon>
        <taxon>Sar</taxon>
        <taxon>Alveolata</taxon>
        <taxon>Apicomplexa</taxon>
        <taxon>Aconoidasida</taxon>
        <taxon>Haemosporida</taxon>
        <taxon>Plasmodiidae</taxon>
        <taxon>Plasmodium</taxon>
        <taxon>Plasmodium (Vinckeia)</taxon>
    </lineage>
</organism>
<keyword evidence="1" id="KW-0472">Membrane</keyword>
<name>W7AJ91_PLAVN</name>